<evidence type="ECO:0000256" key="1">
    <source>
        <dbReference type="SAM" id="MobiDB-lite"/>
    </source>
</evidence>
<name>A0A2H3JJX9_WOLCO</name>
<feature type="region of interest" description="Disordered" evidence="1">
    <location>
        <begin position="126"/>
        <end position="154"/>
    </location>
</feature>
<accession>A0A2H3JJX9</accession>
<sequence>MSGTVSVWYLFHDGQSVPSKVKVDVDADVSDLRDAISDKLHSQRIGVESLSLTLWKPIKELPNGNEAKDVPAGWIREAKGRFDDTVATELKKPQERVNQIIGSGVEQANNSLVRVIVLSKFPELQKRPAEDKDSEGQKRRKLESTGEPLETGNRRKLIIAGHQRVLEELPAPSIAAKKTQLKKYMSEGQPWLNTGQPFGAVGPPVSIYHPVFAEFLKLVVDTDRFPDSDTLDAALELVEESSKFYPNVGKRQKNINKLLARFLEHDIVPTRLSDKSRMICIPCQKVNATVGLVFLEYLEYKSRPIFKCLE</sequence>
<keyword evidence="3" id="KW-1185">Reference proteome</keyword>
<evidence type="ECO:0000313" key="3">
    <source>
        <dbReference type="Proteomes" id="UP000218811"/>
    </source>
</evidence>
<dbReference type="AlphaFoldDB" id="A0A2H3JJX9"/>
<feature type="compositionally biased region" description="Basic and acidic residues" evidence="1">
    <location>
        <begin position="126"/>
        <end position="137"/>
    </location>
</feature>
<dbReference type="OrthoDB" id="3270751at2759"/>
<evidence type="ECO:0000313" key="2">
    <source>
        <dbReference type="EMBL" id="PCH42496.1"/>
    </source>
</evidence>
<gene>
    <name evidence="2" type="ORF">WOLCODRAFT_163835</name>
</gene>
<reference evidence="2 3" key="1">
    <citation type="journal article" date="2012" name="Science">
        <title>The Paleozoic origin of enzymatic lignin decomposition reconstructed from 31 fungal genomes.</title>
        <authorList>
            <person name="Floudas D."/>
            <person name="Binder M."/>
            <person name="Riley R."/>
            <person name="Barry K."/>
            <person name="Blanchette R.A."/>
            <person name="Henrissat B."/>
            <person name="Martinez A.T."/>
            <person name="Otillar R."/>
            <person name="Spatafora J.W."/>
            <person name="Yadav J.S."/>
            <person name="Aerts A."/>
            <person name="Benoit I."/>
            <person name="Boyd A."/>
            <person name="Carlson A."/>
            <person name="Copeland A."/>
            <person name="Coutinho P.M."/>
            <person name="de Vries R.P."/>
            <person name="Ferreira P."/>
            <person name="Findley K."/>
            <person name="Foster B."/>
            <person name="Gaskell J."/>
            <person name="Glotzer D."/>
            <person name="Gorecki P."/>
            <person name="Heitman J."/>
            <person name="Hesse C."/>
            <person name="Hori C."/>
            <person name="Igarashi K."/>
            <person name="Jurgens J.A."/>
            <person name="Kallen N."/>
            <person name="Kersten P."/>
            <person name="Kohler A."/>
            <person name="Kuees U."/>
            <person name="Kumar T.K.A."/>
            <person name="Kuo A."/>
            <person name="LaButti K."/>
            <person name="Larrondo L.F."/>
            <person name="Lindquist E."/>
            <person name="Ling A."/>
            <person name="Lombard V."/>
            <person name="Lucas S."/>
            <person name="Lundell T."/>
            <person name="Martin R."/>
            <person name="McLaughlin D.J."/>
            <person name="Morgenstern I."/>
            <person name="Morin E."/>
            <person name="Murat C."/>
            <person name="Nagy L.G."/>
            <person name="Nolan M."/>
            <person name="Ohm R.A."/>
            <person name="Patyshakuliyeva A."/>
            <person name="Rokas A."/>
            <person name="Ruiz-Duenas F.J."/>
            <person name="Sabat G."/>
            <person name="Salamov A."/>
            <person name="Samejima M."/>
            <person name="Schmutz J."/>
            <person name="Slot J.C."/>
            <person name="St John F."/>
            <person name="Stenlid J."/>
            <person name="Sun H."/>
            <person name="Sun S."/>
            <person name="Syed K."/>
            <person name="Tsang A."/>
            <person name="Wiebenga A."/>
            <person name="Young D."/>
            <person name="Pisabarro A."/>
            <person name="Eastwood D.C."/>
            <person name="Martin F."/>
            <person name="Cullen D."/>
            <person name="Grigoriev I.V."/>
            <person name="Hibbett D.S."/>
        </authorList>
    </citation>
    <scope>NUCLEOTIDE SEQUENCE [LARGE SCALE GENOMIC DNA]</scope>
    <source>
        <strain evidence="2 3">MD-104</strain>
    </source>
</reference>
<dbReference type="Proteomes" id="UP000218811">
    <property type="component" value="Unassembled WGS sequence"/>
</dbReference>
<dbReference type="EMBL" id="KB468124">
    <property type="protein sequence ID" value="PCH42496.1"/>
    <property type="molecule type" value="Genomic_DNA"/>
</dbReference>
<organism evidence="2 3">
    <name type="scientific">Wolfiporia cocos (strain MD-104)</name>
    <name type="common">Brown rot fungus</name>
    <dbReference type="NCBI Taxonomy" id="742152"/>
    <lineage>
        <taxon>Eukaryota</taxon>
        <taxon>Fungi</taxon>
        <taxon>Dikarya</taxon>
        <taxon>Basidiomycota</taxon>
        <taxon>Agaricomycotina</taxon>
        <taxon>Agaricomycetes</taxon>
        <taxon>Polyporales</taxon>
        <taxon>Phaeolaceae</taxon>
        <taxon>Wolfiporia</taxon>
    </lineage>
</organism>
<proteinExistence type="predicted"/>
<protein>
    <submittedName>
        <fullName evidence="2">Uncharacterized protein</fullName>
    </submittedName>
</protein>